<gene>
    <name evidence="3" type="primary">folB</name>
    <name evidence="3" type="ORF">H359_0018</name>
</gene>
<accession>A0ABN0N0E2</accession>
<comment type="caution">
    <text evidence="3">The sequence shown here is derived from an EMBL/GenBank/DDBJ whole genome shotgun (WGS) entry which is preliminary data.</text>
</comment>
<dbReference type="SUPFAM" id="SSF55620">
    <property type="entry name" value="Tetrahydrobiopterin biosynthesis enzymes-like"/>
    <property type="match status" value="1"/>
</dbReference>
<proteinExistence type="inferred from homology"/>
<evidence type="ECO:0000256" key="1">
    <source>
        <dbReference type="RuleBase" id="RU362079"/>
    </source>
</evidence>
<keyword evidence="4" id="KW-1185">Reference proteome</keyword>
<dbReference type="NCBIfam" id="TIGR00526">
    <property type="entry name" value="folB_dom"/>
    <property type="match status" value="1"/>
</dbReference>
<keyword evidence="1" id="KW-0289">Folate biosynthesis</keyword>
<dbReference type="SMART" id="SM00905">
    <property type="entry name" value="FolB"/>
    <property type="match status" value="1"/>
</dbReference>
<name>A0ABN0N0E2_9CHLA</name>
<evidence type="ECO:0000259" key="2">
    <source>
        <dbReference type="SMART" id="SM00905"/>
    </source>
</evidence>
<dbReference type="EC" id="4.1.2.25" evidence="1"/>
<feature type="domain" description="Dihydroneopterin aldolase/epimerase" evidence="2">
    <location>
        <begin position="1"/>
        <end position="106"/>
    </location>
</feature>
<dbReference type="Pfam" id="PF02152">
    <property type="entry name" value="FolB"/>
    <property type="match status" value="1"/>
</dbReference>
<comment type="similarity">
    <text evidence="1">Belongs to the DHNA family.</text>
</comment>
<sequence>MGCAAEERYFAQPVLVSVTLSFSDKRPSCCVSDNLAEACCYVAITTLIEEIANSKSYALIEHLAYMLMEGLAAQFSDKVSKIEIQVGKERPPVPNLLKPISFKITRNY</sequence>
<evidence type="ECO:0000313" key="4">
    <source>
        <dbReference type="Proteomes" id="UP000016064"/>
    </source>
</evidence>
<dbReference type="InterPro" id="IPR006157">
    <property type="entry name" value="FolB_dom"/>
</dbReference>
<evidence type="ECO:0000313" key="3">
    <source>
        <dbReference type="EMBL" id="EQM63083.1"/>
    </source>
</evidence>
<protein>
    <recommendedName>
        <fullName evidence="1">7,8-dihydroneopterin aldolase</fullName>
        <ecNumber evidence="1">4.1.2.25</ecNumber>
    </recommendedName>
</protein>
<dbReference type="InterPro" id="IPR006156">
    <property type="entry name" value="Dihydroneopterin_aldolase"/>
</dbReference>
<dbReference type="Proteomes" id="UP000016064">
    <property type="component" value="Unassembled WGS sequence"/>
</dbReference>
<organism evidence="3 4">
    <name type="scientific">Chlamydia ibidis 10-1398/6</name>
    <dbReference type="NCBI Taxonomy" id="1046581"/>
    <lineage>
        <taxon>Bacteria</taxon>
        <taxon>Pseudomonadati</taxon>
        <taxon>Chlamydiota</taxon>
        <taxon>Chlamydiia</taxon>
        <taxon>Chlamydiales</taxon>
        <taxon>Chlamydiaceae</taxon>
        <taxon>Chlamydia/Chlamydophila group</taxon>
        <taxon>Chlamydia</taxon>
    </lineage>
</organism>
<comment type="function">
    <text evidence="1">Catalyzes the conversion of 7,8-dihydroneopterin to 6-hydroxymethyl-7,8-dihydropterin.</text>
</comment>
<keyword evidence="1 3" id="KW-0456">Lyase</keyword>
<comment type="catalytic activity">
    <reaction evidence="1">
        <text>7,8-dihydroneopterin = 6-hydroxymethyl-7,8-dihydropterin + glycolaldehyde</text>
        <dbReference type="Rhea" id="RHEA:10540"/>
        <dbReference type="ChEBI" id="CHEBI:17001"/>
        <dbReference type="ChEBI" id="CHEBI:17071"/>
        <dbReference type="ChEBI" id="CHEBI:44841"/>
        <dbReference type="EC" id="4.1.2.25"/>
    </reaction>
</comment>
<dbReference type="EMBL" id="APJW01000001">
    <property type="protein sequence ID" value="EQM63083.1"/>
    <property type="molecule type" value="Genomic_DNA"/>
</dbReference>
<dbReference type="GO" id="GO:0004150">
    <property type="term" value="F:dihydroneopterin aldolase activity"/>
    <property type="evidence" value="ECO:0007669"/>
    <property type="project" value="UniProtKB-EC"/>
</dbReference>
<dbReference type="InterPro" id="IPR043133">
    <property type="entry name" value="GTP-CH-I_C/QueF"/>
</dbReference>
<dbReference type="Gene3D" id="3.30.1130.10">
    <property type="match status" value="1"/>
</dbReference>
<dbReference type="NCBIfam" id="TIGR00525">
    <property type="entry name" value="folB"/>
    <property type="match status" value="1"/>
</dbReference>
<comment type="pathway">
    <text evidence="1">Cofactor biosynthesis; tetrahydrofolate biosynthesis; 2-amino-4-hydroxy-6-hydroxymethyl-7,8-dihydropteridine diphosphate from 7,8-dihydroneopterin triphosphate: step 3/4.</text>
</comment>
<reference evidence="3 4" key="1">
    <citation type="submission" date="2013-07" db="EMBL/GenBank/DDBJ databases">
        <title>Isolation of a new Chlamydia species from the feral Sacred Ibis (Threskiornis aethiopicus): Chlamydia ibidis.</title>
        <authorList>
            <person name="Vorimore F."/>
            <person name="Hsia R.-C."/>
            <person name="Huot-Creasy H."/>
            <person name="Bastian S."/>
            <person name="Deruyter L."/>
            <person name="Passet A."/>
            <person name="Sachse K."/>
            <person name="Bavoil P."/>
            <person name="Myers G."/>
            <person name="Laroucau K."/>
        </authorList>
    </citation>
    <scope>NUCLEOTIDE SEQUENCE [LARGE SCALE GENOMIC DNA]</scope>
    <source>
        <strain evidence="3 4">10-1398/6</strain>
    </source>
</reference>